<dbReference type="Pfam" id="PF05461">
    <property type="entry name" value="ApoL"/>
    <property type="match status" value="1"/>
</dbReference>
<protein>
    <recommendedName>
        <fullName evidence="5">Apolipoprotein L3</fullName>
    </recommendedName>
</protein>
<evidence type="ECO:0000256" key="1">
    <source>
        <dbReference type="ARBA" id="ARBA00010090"/>
    </source>
</evidence>
<dbReference type="InParanoid" id="G3TKC8"/>
<dbReference type="InterPro" id="IPR008405">
    <property type="entry name" value="ApoL"/>
</dbReference>
<keyword evidence="2" id="KW-0472">Membrane</keyword>
<dbReference type="STRING" id="9785.ENSLAFP00000015269"/>
<dbReference type="GO" id="GO:0016020">
    <property type="term" value="C:membrane"/>
    <property type="evidence" value="ECO:0007669"/>
    <property type="project" value="TreeGrafter"/>
</dbReference>
<name>G3TKC8_LOXAF</name>
<dbReference type="Proteomes" id="UP000007646">
    <property type="component" value="Unassembled WGS sequence"/>
</dbReference>
<dbReference type="eggNOG" id="ENOG502RZGU">
    <property type="taxonomic scope" value="Eukaryota"/>
</dbReference>
<proteinExistence type="inferred from homology"/>
<feature type="transmembrane region" description="Helical" evidence="2">
    <location>
        <begin position="183"/>
        <end position="202"/>
    </location>
</feature>
<evidence type="ECO:0000313" key="4">
    <source>
        <dbReference type="Proteomes" id="UP000007646"/>
    </source>
</evidence>
<keyword evidence="2" id="KW-1133">Transmembrane helix</keyword>
<reference evidence="3" key="3">
    <citation type="submission" date="2025-09" db="UniProtKB">
        <authorList>
            <consortium name="Ensembl"/>
        </authorList>
    </citation>
    <scope>IDENTIFICATION</scope>
    <source>
        <strain evidence="3">Isolate ISIS603380</strain>
    </source>
</reference>
<dbReference type="GeneTree" id="ENSGT01030000234599"/>
<dbReference type="GO" id="GO:0005576">
    <property type="term" value="C:extracellular region"/>
    <property type="evidence" value="ECO:0007669"/>
    <property type="project" value="InterPro"/>
</dbReference>
<dbReference type="GO" id="GO:0008289">
    <property type="term" value="F:lipid binding"/>
    <property type="evidence" value="ECO:0007669"/>
    <property type="project" value="InterPro"/>
</dbReference>
<dbReference type="AlphaFoldDB" id="G3TKC8"/>
<feature type="transmembrane region" description="Helical" evidence="2">
    <location>
        <begin position="154"/>
        <end position="177"/>
    </location>
</feature>
<comment type="similarity">
    <text evidence="1">Belongs to the apolipoprotein L family.</text>
</comment>
<evidence type="ECO:0000256" key="2">
    <source>
        <dbReference type="SAM" id="Phobius"/>
    </source>
</evidence>
<dbReference type="GO" id="GO:0006869">
    <property type="term" value="P:lipid transport"/>
    <property type="evidence" value="ECO:0007669"/>
    <property type="project" value="InterPro"/>
</dbReference>
<reference evidence="3" key="2">
    <citation type="submission" date="2025-08" db="UniProtKB">
        <authorList>
            <consortium name="Ensembl"/>
        </authorList>
    </citation>
    <scope>IDENTIFICATION</scope>
    <source>
        <strain evidence="3">Isolate ISIS603380</strain>
    </source>
</reference>
<evidence type="ECO:0008006" key="5">
    <source>
        <dbReference type="Google" id="ProtNLM"/>
    </source>
</evidence>
<dbReference type="Ensembl" id="ENSLAFT00000018227.3">
    <property type="protein sequence ID" value="ENSLAFP00000015269.3"/>
    <property type="gene ID" value="ENSLAFG00000018226.3"/>
</dbReference>
<keyword evidence="2" id="KW-0812">Transmembrane</keyword>
<keyword evidence="4" id="KW-1185">Reference proteome</keyword>
<reference evidence="3 4" key="1">
    <citation type="submission" date="2009-06" db="EMBL/GenBank/DDBJ databases">
        <title>The Genome Sequence of Loxodonta africana (African elephant).</title>
        <authorList>
            <person name="Di Palma F."/>
            <person name="Heiman D."/>
            <person name="Young S."/>
            <person name="Johnson J."/>
            <person name="Lander E.S."/>
            <person name="Lindblad-Toh K."/>
        </authorList>
    </citation>
    <scope>NUCLEOTIDE SEQUENCE [LARGE SCALE GENOMIC DNA]</scope>
    <source>
        <strain evidence="3 4">Isolate ISIS603380</strain>
    </source>
</reference>
<dbReference type="GO" id="GO:0042157">
    <property type="term" value="P:lipoprotein metabolic process"/>
    <property type="evidence" value="ECO:0007669"/>
    <property type="project" value="InterPro"/>
</dbReference>
<dbReference type="PANTHER" id="PTHR14096:SF27">
    <property type="entry name" value="APOLIPOPROTEIN L2"/>
    <property type="match status" value="1"/>
</dbReference>
<organism evidence="3 4">
    <name type="scientific">Loxodonta africana</name>
    <name type="common">African elephant</name>
    <dbReference type="NCBI Taxonomy" id="9785"/>
    <lineage>
        <taxon>Eukaryota</taxon>
        <taxon>Metazoa</taxon>
        <taxon>Chordata</taxon>
        <taxon>Craniata</taxon>
        <taxon>Vertebrata</taxon>
        <taxon>Euteleostomi</taxon>
        <taxon>Mammalia</taxon>
        <taxon>Eutheria</taxon>
        <taxon>Afrotheria</taxon>
        <taxon>Proboscidea</taxon>
        <taxon>Elephantidae</taxon>
        <taxon>Loxodonta</taxon>
    </lineage>
</organism>
<evidence type="ECO:0000313" key="3">
    <source>
        <dbReference type="Ensembl" id="ENSLAFP00000015269.3"/>
    </source>
</evidence>
<sequence length="338" mass="37282">RSTPKSQGFIEEVIEYLENSLRQEELQLLLAEDQAWERFLNKAGLSRVEDIPSQQSMRDISSMPFTDIQSPLMNRKLNDSWQERTNVLLGHCLVWSIHVTQGKGTGCAGTDPFKKDIERFLDEFPWVKMELEEHIEELHRIVDNSEREHRDCTIFQVVASFTGIFSSILGLLGLALAPATTGASLALPAAVGLGTVAAITSVSTSFMESSAESSAIAKASKLMSTDVCEGIVKPRLPSVPITEISMEVLANIGRAILDIRLGNPQPVANARHLVKTGAQVMGRASRDVFLPLGAVNLVKDSKHLYEGAKQSAEEIRMHTWELEGKLEELTQIYKSLVG</sequence>
<dbReference type="PANTHER" id="PTHR14096">
    <property type="entry name" value="APOLIPOPROTEIN L"/>
    <property type="match status" value="1"/>
</dbReference>
<accession>G3TKC8</accession>
<dbReference type="HOGENOM" id="CLU_046288_1_0_1"/>